<organism evidence="3 4">
    <name type="scientific">Collichthys lucidus</name>
    <name type="common">Big head croaker</name>
    <name type="synonym">Sciaena lucida</name>
    <dbReference type="NCBI Taxonomy" id="240159"/>
    <lineage>
        <taxon>Eukaryota</taxon>
        <taxon>Metazoa</taxon>
        <taxon>Chordata</taxon>
        <taxon>Craniata</taxon>
        <taxon>Vertebrata</taxon>
        <taxon>Euteleostomi</taxon>
        <taxon>Actinopterygii</taxon>
        <taxon>Neopterygii</taxon>
        <taxon>Teleostei</taxon>
        <taxon>Neoteleostei</taxon>
        <taxon>Acanthomorphata</taxon>
        <taxon>Eupercaria</taxon>
        <taxon>Sciaenidae</taxon>
        <taxon>Collichthys</taxon>
    </lineage>
</organism>
<name>A0A4U5VCV2_COLLU</name>
<feature type="coiled-coil region" evidence="1">
    <location>
        <begin position="125"/>
        <end position="234"/>
    </location>
</feature>
<dbReference type="STRING" id="240159.A0A4U5VCV2"/>
<dbReference type="PANTHER" id="PTHR19327">
    <property type="entry name" value="GOLGIN"/>
    <property type="match status" value="1"/>
</dbReference>
<dbReference type="GO" id="GO:0005794">
    <property type="term" value="C:Golgi apparatus"/>
    <property type="evidence" value="ECO:0007669"/>
    <property type="project" value="TreeGrafter"/>
</dbReference>
<dbReference type="AlphaFoldDB" id="A0A4U5VCV2"/>
<evidence type="ECO:0000256" key="2">
    <source>
        <dbReference type="SAM" id="MobiDB-lite"/>
    </source>
</evidence>
<evidence type="ECO:0000313" key="3">
    <source>
        <dbReference type="EMBL" id="TKS85421.1"/>
    </source>
</evidence>
<evidence type="ECO:0000313" key="4">
    <source>
        <dbReference type="Proteomes" id="UP000298787"/>
    </source>
</evidence>
<sequence>MESVERNLNQALNERNSLQDQLNVTKEESREQLKTLSEKLEDTEMQRKALKGSRCKESEDLQNKFEENVIQLQAAIQSKEEQICTLEENLRQQTEENKNLCISLDQMAAQVNAHTEHVKALTHEKENHSQSISEKVQRIEELSAENRTISESLKTNESLIGDLESIISDLKNQLASSIKEKEEAINQLNRQYKEETQHAAETIERLEQEKRPGLEELEREISEKNEALQRLTASINNQSISKSEMDQVLSEKEQTVSGLTSELESCISRLGELQEQLALKTQECEQLTADLKQQHSIRENEKKELVEQLQQTQMQCAQNWEFGAGVGRKTTLPRGRQPKVSNQP</sequence>
<feature type="compositionally biased region" description="Polar residues" evidence="2">
    <location>
        <begin position="1"/>
        <end position="24"/>
    </location>
</feature>
<reference evidence="3 4" key="1">
    <citation type="submission" date="2019-01" db="EMBL/GenBank/DDBJ databases">
        <title>Genome Assembly of Collichthys lucidus.</title>
        <authorList>
            <person name="Cai M."/>
            <person name="Xiao S."/>
        </authorList>
    </citation>
    <scope>NUCLEOTIDE SEQUENCE [LARGE SCALE GENOMIC DNA]</scope>
    <source>
        <strain evidence="3">JT15FE1705JMU</strain>
        <tissue evidence="3">Muscle</tissue>
    </source>
</reference>
<feature type="coiled-coil region" evidence="1">
    <location>
        <begin position="270"/>
        <end position="304"/>
    </location>
</feature>
<dbReference type="GO" id="GO:0031267">
    <property type="term" value="F:small GTPase binding"/>
    <property type="evidence" value="ECO:0007669"/>
    <property type="project" value="TreeGrafter"/>
</dbReference>
<accession>A0A4U5VCV2</accession>
<feature type="compositionally biased region" description="Basic and acidic residues" evidence="2">
    <location>
        <begin position="25"/>
        <end position="47"/>
    </location>
</feature>
<dbReference type="GO" id="GO:0048193">
    <property type="term" value="P:Golgi vesicle transport"/>
    <property type="evidence" value="ECO:0007669"/>
    <property type="project" value="TreeGrafter"/>
</dbReference>
<evidence type="ECO:0000256" key="1">
    <source>
        <dbReference type="SAM" id="Coils"/>
    </source>
</evidence>
<dbReference type="EMBL" id="CM014094">
    <property type="protein sequence ID" value="TKS85421.1"/>
    <property type="molecule type" value="Genomic_DNA"/>
</dbReference>
<feature type="region of interest" description="Disordered" evidence="2">
    <location>
        <begin position="1"/>
        <end position="58"/>
    </location>
</feature>
<keyword evidence="1" id="KW-0175">Coiled coil</keyword>
<proteinExistence type="predicted"/>
<dbReference type="Proteomes" id="UP000298787">
    <property type="component" value="Chromosome 17"/>
</dbReference>
<gene>
    <name evidence="3" type="ORF">D9C73_019921</name>
</gene>
<dbReference type="PANTHER" id="PTHR19327:SF0">
    <property type="entry name" value="GOLGIN SUBFAMILY A MEMBER 4"/>
    <property type="match status" value="1"/>
</dbReference>
<protein>
    <submittedName>
        <fullName evidence="3">Golgin subfamily A member 4 256 kDa golgin</fullName>
    </submittedName>
</protein>
<keyword evidence="4" id="KW-1185">Reference proteome</keyword>